<keyword evidence="3" id="KW-0812">Transmembrane</keyword>
<dbReference type="InterPro" id="IPR036737">
    <property type="entry name" value="OmpA-like_sf"/>
</dbReference>
<feature type="transmembrane region" description="Helical" evidence="3">
    <location>
        <begin position="21"/>
        <end position="43"/>
    </location>
</feature>
<dbReference type="NCBIfam" id="NF006543">
    <property type="entry name" value="PRK09039.1-2"/>
    <property type="match status" value="1"/>
</dbReference>
<dbReference type="InterPro" id="IPR006665">
    <property type="entry name" value="OmpA-like"/>
</dbReference>
<accession>A0A1H7VKQ1</accession>
<dbReference type="RefSeq" id="WP_091838892.1">
    <property type="nucleotide sequence ID" value="NZ_FOAN01000007.1"/>
</dbReference>
<evidence type="ECO:0000259" key="4">
    <source>
        <dbReference type="PROSITE" id="PS51123"/>
    </source>
</evidence>
<dbReference type="AlphaFoldDB" id="A0A1H7VKQ1"/>
<keyword evidence="2" id="KW-0175">Coiled coil</keyword>
<dbReference type="Pfam" id="PF00691">
    <property type="entry name" value="OmpA"/>
    <property type="match status" value="1"/>
</dbReference>
<dbReference type="PANTHER" id="PTHR30329:SF21">
    <property type="entry name" value="LIPOPROTEIN YIAD-RELATED"/>
    <property type="match status" value="1"/>
</dbReference>
<protein>
    <submittedName>
        <fullName evidence="5">Chemotaxis protein MotB</fullName>
    </submittedName>
</protein>
<keyword evidence="3" id="KW-1133">Transmembrane helix</keyword>
<dbReference type="SUPFAM" id="SSF103088">
    <property type="entry name" value="OmpA-like"/>
    <property type="match status" value="1"/>
</dbReference>
<dbReference type="STRING" id="1036779.SAMN04515666_107150"/>
<dbReference type="GO" id="GO:0016020">
    <property type="term" value="C:membrane"/>
    <property type="evidence" value="ECO:0007669"/>
    <property type="project" value="UniProtKB-UniRule"/>
</dbReference>
<dbReference type="OrthoDB" id="9815217at2"/>
<dbReference type="InterPro" id="IPR050330">
    <property type="entry name" value="Bact_OuterMem_StrucFunc"/>
</dbReference>
<organism evidence="5 6">
    <name type="scientific">Bosea lupini</name>
    <dbReference type="NCBI Taxonomy" id="1036779"/>
    <lineage>
        <taxon>Bacteria</taxon>
        <taxon>Pseudomonadati</taxon>
        <taxon>Pseudomonadota</taxon>
        <taxon>Alphaproteobacteria</taxon>
        <taxon>Hyphomicrobiales</taxon>
        <taxon>Boseaceae</taxon>
        <taxon>Bosea</taxon>
    </lineage>
</organism>
<evidence type="ECO:0000256" key="2">
    <source>
        <dbReference type="SAM" id="Coils"/>
    </source>
</evidence>
<reference evidence="6" key="1">
    <citation type="submission" date="2016-10" db="EMBL/GenBank/DDBJ databases">
        <authorList>
            <person name="Varghese N."/>
            <person name="Submissions S."/>
        </authorList>
    </citation>
    <scope>NUCLEOTIDE SEQUENCE [LARGE SCALE GENOMIC DNA]</scope>
    <source>
        <strain evidence="6">LMG 26383,CCUG 61248,R- 45681</strain>
    </source>
</reference>
<evidence type="ECO:0000313" key="5">
    <source>
        <dbReference type="EMBL" id="SEM09816.1"/>
    </source>
</evidence>
<dbReference type="NCBIfam" id="NF006544">
    <property type="entry name" value="PRK09039.1-3"/>
    <property type="match status" value="1"/>
</dbReference>
<proteinExistence type="predicted"/>
<name>A0A1H7VKQ1_9HYPH</name>
<dbReference type="PROSITE" id="PS51123">
    <property type="entry name" value="OMPA_2"/>
    <property type="match status" value="1"/>
</dbReference>
<dbReference type="EMBL" id="FOAN01000007">
    <property type="protein sequence ID" value="SEM09816.1"/>
    <property type="molecule type" value="Genomic_DNA"/>
</dbReference>
<feature type="domain" description="OmpA-like" evidence="4">
    <location>
        <begin position="213"/>
        <end position="339"/>
    </location>
</feature>
<evidence type="ECO:0000256" key="3">
    <source>
        <dbReference type="SAM" id="Phobius"/>
    </source>
</evidence>
<sequence length="339" mass="37697">MALSRSHRREEVNFWPGFVDALSTMLIGIVFLLSVFVLGQFFLSQEISGRDTVLDRLNRQISELSDLLALERSSGKEAKDSLALLQSSLASEQAERARVQGLLDGAARTNAPTQLAETQKALDAEKQLSAKAQATVELVNQQIVAMRRQLAALEEAIGAAEAKDKESQARISELGSRLNVALAQRVQELARYRSDFFGRLRQVLGTRPDIRVVGDRFVFQSEVFFDAGQAVLKPEGRGELDKLGAIIADLAREMPPDLPWILRVDGHTDNRPIRSQQFPSNWSLSTARAVAVVEYLVSKGIPADRIAATGFGEFQPLDVANNDDAWRRNRRIEFKITER</sequence>
<dbReference type="Gene3D" id="3.30.1330.60">
    <property type="entry name" value="OmpA-like domain"/>
    <property type="match status" value="1"/>
</dbReference>
<dbReference type="PANTHER" id="PTHR30329">
    <property type="entry name" value="STATOR ELEMENT OF FLAGELLAR MOTOR COMPLEX"/>
    <property type="match status" value="1"/>
</dbReference>
<evidence type="ECO:0000313" key="6">
    <source>
        <dbReference type="Proteomes" id="UP000199664"/>
    </source>
</evidence>
<keyword evidence="6" id="KW-1185">Reference proteome</keyword>
<dbReference type="NCBIfam" id="NF006545">
    <property type="entry name" value="PRK09039.1-4"/>
    <property type="match status" value="1"/>
</dbReference>
<keyword evidence="1 3" id="KW-0472">Membrane</keyword>
<dbReference type="CDD" id="cd07185">
    <property type="entry name" value="OmpA_C-like"/>
    <property type="match status" value="1"/>
</dbReference>
<feature type="coiled-coil region" evidence="2">
    <location>
        <begin position="136"/>
        <end position="170"/>
    </location>
</feature>
<dbReference type="Proteomes" id="UP000199664">
    <property type="component" value="Unassembled WGS sequence"/>
</dbReference>
<gene>
    <name evidence="5" type="ORF">SAMN04515666_107150</name>
</gene>
<evidence type="ECO:0000256" key="1">
    <source>
        <dbReference type="PROSITE-ProRule" id="PRU00473"/>
    </source>
</evidence>